<feature type="transmembrane region" description="Helical" evidence="2">
    <location>
        <begin position="306"/>
        <end position="325"/>
    </location>
</feature>
<evidence type="ECO:0000256" key="1">
    <source>
        <dbReference type="SAM" id="MobiDB-lite"/>
    </source>
</evidence>
<dbReference type="AlphaFoldDB" id="A0A7W6NPW3"/>
<keyword evidence="2" id="KW-0812">Transmembrane</keyword>
<gene>
    <name evidence="3" type="ORF">GGR12_001434</name>
</gene>
<sequence length="406" mass="45930">MAHDDHSHAPPSHAPADAHDDGHGGHGHDERATATIAPAPNPPPPGAEDSPNRAAPPRPGADAGGTLRSGDGILRPISESEYFSTLPGAEDVVSAHIDEYFNQPLDLFPFWETGRKPDRFHVLFARQIEERFPIDRDLRGRIHSYGRRVFRALMVHIGIKRLNQTLALVAFALLASLGPTWFAGWVGSAQTGALLAGGAMLVVVGLWWAVQAILFVQYRFRLENDSYELSREVVQRTRELQNLFTSARAMADQAETQFQMDGKGWGKRAMYLTRLTMWLGARMEYLEKYVQMELWRIRRERYWTRWLQRIATPLILIVWAVLFALEPAPADAAWFRGLQGLAGVLALVVSWVSYVRWRTPMEAIQDKLGVEGWVRYASLDVDNSVADQVRRDKERLVEYRALTRGR</sequence>
<organism evidence="3 4">
    <name type="scientific">Brevundimonas lenta</name>
    <dbReference type="NCBI Taxonomy" id="424796"/>
    <lineage>
        <taxon>Bacteria</taxon>
        <taxon>Pseudomonadati</taxon>
        <taxon>Pseudomonadota</taxon>
        <taxon>Alphaproteobacteria</taxon>
        <taxon>Caulobacterales</taxon>
        <taxon>Caulobacteraceae</taxon>
        <taxon>Brevundimonas</taxon>
    </lineage>
</organism>
<feature type="region of interest" description="Disordered" evidence="1">
    <location>
        <begin position="1"/>
        <end position="71"/>
    </location>
</feature>
<dbReference type="EMBL" id="JACIDM010000001">
    <property type="protein sequence ID" value="MBB4082595.1"/>
    <property type="molecule type" value="Genomic_DNA"/>
</dbReference>
<feature type="transmembrane region" description="Helical" evidence="2">
    <location>
        <begin position="337"/>
        <end position="357"/>
    </location>
</feature>
<name>A0A7W6NPW3_9CAUL</name>
<proteinExistence type="predicted"/>
<evidence type="ECO:0000313" key="4">
    <source>
        <dbReference type="Proteomes" id="UP000529946"/>
    </source>
</evidence>
<feature type="compositionally biased region" description="Basic and acidic residues" evidence="1">
    <location>
        <begin position="16"/>
        <end position="32"/>
    </location>
</feature>
<dbReference type="RefSeq" id="WP_183203658.1">
    <property type="nucleotide sequence ID" value="NZ_BAAAER010000001.1"/>
</dbReference>
<feature type="transmembrane region" description="Helical" evidence="2">
    <location>
        <begin position="193"/>
        <end position="216"/>
    </location>
</feature>
<keyword evidence="2" id="KW-1133">Transmembrane helix</keyword>
<keyword evidence="2" id="KW-0472">Membrane</keyword>
<comment type="caution">
    <text evidence="3">The sequence shown here is derived from an EMBL/GenBank/DDBJ whole genome shotgun (WGS) entry which is preliminary data.</text>
</comment>
<evidence type="ECO:0000256" key="2">
    <source>
        <dbReference type="SAM" id="Phobius"/>
    </source>
</evidence>
<keyword evidence="4" id="KW-1185">Reference proteome</keyword>
<dbReference type="Proteomes" id="UP000529946">
    <property type="component" value="Unassembled WGS sequence"/>
</dbReference>
<reference evidence="3 4" key="1">
    <citation type="submission" date="2020-08" db="EMBL/GenBank/DDBJ databases">
        <title>Genomic Encyclopedia of Type Strains, Phase IV (KMG-IV): sequencing the most valuable type-strain genomes for metagenomic binning, comparative biology and taxonomic classification.</title>
        <authorList>
            <person name="Goeker M."/>
        </authorList>
    </citation>
    <scope>NUCLEOTIDE SEQUENCE [LARGE SCALE GENOMIC DNA]</scope>
    <source>
        <strain evidence="3 4">DSM 23960</strain>
    </source>
</reference>
<evidence type="ECO:0000313" key="3">
    <source>
        <dbReference type="EMBL" id="MBB4082595.1"/>
    </source>
</evidence>
<feature type="transmembrane region" description="Helical" evidence="2">
    <location>
        <begin position="166"/>
        <end position="187"/>
    </location>
</feature>
<protein>
    <submittedName>
        <fullName evidence="3">Uncharacterized protein</fullName>
    </submittedName>
</protein>
<accession>A0A7W6NPW3</accession>